<organism evidence="3 4">
    <name type="scientific">Cryptosporangium aurantiacum</name>
    <dbReference type="NCBI Taxonomy" id="134849"/>
    <lineage>
        <taxon>Bacteria</taxon>
        <taxon>Bacillati</taxon>
        <taxon>Actinomycetota</taxon>
        <taxon>Actinomycetes</taxon>
        <taxon>Cryptosporangiales</taxon>
        <taxon>Cryptosporangiaceae</taxon>
        <taxon>Cryptosporangium</taxon>
    </lineage>
</organism>
<dbReference type="InterPro" id="IPR007899">
    <property type="entry name" value="CHAD_dom"/>
</dbReference>
<dbReference type="SUPFAM" id="SSF55154">
    <property type="entry name" value="CYTH-like phosphatases"/>
    <property type="match status" value="1"/>
</dbReference>
<evidence type="ECO:0000313" key="3">
    <source>
        <dbReference type="EMBL" id="SHM22201.1"/>
    </source>
</evidence>
<dbReference type="SMART" id="SM01118">
    <property type="entry name" value="CYTH"/>
    <property type="match status" value="1"/>
</dbReference>
<evidence type="ECO:0000313" key="4">
    <source>
        <dbReference type="Proteomes" id="UP000184440"/>
    </source>
</evidence>
<dbReference type="CDD" id="cd07374">
    <property type="entry name" value="CYTH-like_Pase"/>
    <property type="match status" value="1"/>
</dbReference>
<name>A0A1M7H0W6_9ACTN</name>
<dbReference type="InterPro" id="IPR033469">
    <property type="entry name" value="CYTH-like_dom_sf"/>
</dbReference>
<accession>A0A1M7H0W6</accession>
<dbReference type="AlphaFoldDB" id="A0A1M7H0W6"/>
<keyword evidence="4" id="KW-1185">Reference proteome</keyword>
<dbReference type="Gene3D" id="2.40.320.10">
    <property type="entry name" value="Hypothetical Protein Pfu-838710-001"/>
    <property type="match status" value="1"/>
</dbReference>
<dbReference type="Gene3D" id="1.40.20.10">
    <property type="entry name" value="CHAD domain"/>
    <property type="match status" value="1"/>
</dbReference>
<proteinExistence type="predicted"/>
<dbReference type="PANTHER" id="PTHR39339">
    <property type="entry name" value="SLR1444 PROTEIN"/>
    <property type="match status" value="1"/>
</dbReference>
<dbReference type="InterPro" id="IPR038186">
    <property type="entry name" value="CHAD_dom_sf"/>
</dbReference>
<feature type="domain" description="CHAD" evidence="2">
    <location>
        <begin position="213"/>
        <end position="494"/>
    </location>
</feature>
<dbReference type="EMBL" id="FRCS01000001">
    <property type="protein sequence ID" value="SHM22201.1"/>
    <property type="molecule type" value="Genomic_DNA"/>
</dbReference>
<dbReference type="PROSITE" id="PS51708">
    <property type="entry name" value="CHAD"/>
    <property type="match status" value="1"/>
</dbReference>
<evidence type="ECO:0000259" key="2">
    <source>
        <dbReference type="PROSITE" id="PS51708"/>
    </source>
</evidence>
<dbReference type="Proteomes" id="UP000184440">
    <property type="component" value="Unassembled WGS sequence"/>
</dbReference>
<dbReference type="STRING" id="134849.SAMN05443668_10140"/>
<feature type="domain" description="CYTH" evidence="1">
    <location>
        <begin position="6"/>
        <end position="201"/>
    </location>
</feature>
<dbReference type="Pfam" id="PF01928">
    <property type="entry name" value="CYTH"/>
    <property type="match status" value="1"/>
</dbReference>
<gene>
    <name evidence="3" type="ORF">SAMN05443668_10140</name>
</gene>
<dbReference type="RefSeq" id="WP_143174961.1">
    <property type="nucleotide sequence ID" value="NZ_FRCS01000001.1"/>
</dbReference>
<dbReference type="PANTHER" id="PTHR39339:SF1">
    <property type="entry name" value="CHAD DOMAIN-CONTAINING PROTEIN"/>
    <property type="match status" value="1"/>
</dbReference>
<dbReference type="SMART" id="SM00880">
    <property type="entry name" value="CHAD"/>
    <property type="match status" value="1"/>
</dbReference>
<protein>
    <submittedName>
        <fullName evidence="3">CHAD domain-containing protein</fullName>
    </submittedName>
</protein>
<dbReference type="InterPro" id="IPR023577">
    <property type="entry name" value="CYTH_domain"/>
</dbReference>
<dbReference type="PROSITE" id="PS51707">
    <property type="entry name" value="CYTH"/>
    <property type="match status" value="1"/>
</dbReference>
<evidence type="ECO:0000259" key="1">
    <source>
        <dbReference type="PROSITE" id="PS51707"/>
    </source>
</evidence>
<dbReference type="Pfam" id="PF05235">
    <property type="entry name" value="CHAD"/>
    <property type="match status" value="1"/>
</dbReference>
<sequence>MTQTAIREIERKYELPDGVAIPSLDGLPGVEADSAADVFQLEAVYYDTPDLRLATHRVTLRRRTGGDDAGWHLKLPAGTDGRDEIHWPLGRASRTVPAELAGLVAAYTRGRALEPVARIRTKRTRRRLRDTAGSVLAEVVADEVAGQTLGRESTVSSWSELEVELAGGHRDLLDTVEARFRSAGVRRSESASKLARVLGTQPAGRWGTKRRRRATVGELVVDHLRQQVETMLEYDPRVRRDEPDSVHKMRVATRRLRSALQTFGTVVDRPATRAVTDELKWLAGVLGEARDLEVLRASLDKKIASTPDELVVGPVQARVTGHLAHQQAEARDHVLEALNGKRYFALLDALDALVDEPPLTRKARRPAGRALPKTLRRNHRRVTRRLNAAATLPTGADRDVELHEARKAAKRARYAGELSRPALGKTAKRYASAMEDVQEELGAHQDSVVARQVLREIGMQAHLAGENGFTFGLLHRGEQAAADAVEERIPAVRKAVRAAGRSLG</sequence>
<dbReference type="OrthoDB" id="9777271at2"/>
<reference evidence="3 4" key="1">
    <citation type="submission" date="2016-11" db="EMBL/GenBank/DDBJ databases">
        <authorList>
            <person name="Jaros S."/>
            <person name="Januszkiewicz K."/>
            <person name="Wedrychowicz H."/>
        </authorList>
    </citation>
    <scope>NUCLEOTIDE SEQUENCE [LARGE SCALE GENOMIC DNA]</scope>
    <source>
        <strain evidence="3 4">DSM 46144</strain>
    </source>
</reference>